<evidence type="ECO:0000313" key="3">
    <source>
        <dbReference type="Proteomes" id="UP000246635"/>
    </source>
</evidence>
<dbReference type="AlphaFoldDB" id="A0A2V2YLW8"/>
<gene>
    <name evidence="2" type="ORF">DFQ01_13465</name>
</gene>
<protein>
    <recommendedName>
        <fullName evidence="4">Pectate lyase-like protein</fullName>
    </recommendedName>
</protein>
<dbReference type="InterPro" id="IPR012334">
    <property type="entry name" value="Pectin_lyas_fold"/>
</dbReference>
<dbReference type="Proteomes" id="UP000246635">
    <property type="component" value="Unassembled WGS sequence"/>
</dbReference>
<accession>A0A2V2YLW8</accession>
<keyword evidence="3" id="KW-1185">Reference proteome</keyword>
<feature type="compositionally biased region" description="Basic and acidic residues" evidence="1">
    <location>
        <begin position="13"/>
        <end position="23"/>
    </location>
</feature>
<dbReference type="EMBL" id="QGTQ01000034">
    <property type="protein sequence ID" value="PWV93825.1"/>
    <property type="molecule type" value="Genomic_DNA"/>
</dbReference>
<evidence type="ECO:0000313" key="2">
    <source>
        <dbReference type="EMBL" id="PWV93825.1"/>
    </source>
</evidence>
<evidence type="ECO:0008006" key="4">
    <source>
        <dbReference type="Google" id="ProtNLM"/>
    </source>
</evidence>
<reference evidence="2 3" key="1">
    <citation type="submission" date="2018-05" db="EMBL/GenBank/DDBJ databases">
        <title>Genomic Encyclopedia of Type Strains, Phase III (KMG-III): the genomes of soil and plant-associated and newly described type strains.</title>
        <authorList>
            <person name="Whitman W."/>
        </authorList>
    </citation>
    <scope>NUCLEOTIDE SEQUENCE [LARGE SCALE GENOMIC DNA]</scope>
    <source>
        <strain evidence="2 3">CECT 5696</strain>
    </source>
</reference>
<comment type="caution">
    <text evidence="2">The sequence shown here is derived from an EMBL/GenBank/DDBJ whole genome shotgun (WGS) entry which is preliminary data.</text>
</comment>
<evidence type="ECO:0000256" key="1">
    <source>
        <dbReference type="SAM" id="MobiDB-lite"/>
    </source>
</evidence>
<dbReference type="SUPFAM" id="SSF51126">
    <property type="entry name" value="Pectin lyase-like"/>
    <property type="match status" value="1"/>
</dbReference>
<dbReference type="Gene3D" id="2.160.20.10">
    <property type="entry name" value="Single-stranded right-handed beta-helix, Pectin lyase-like"/>
    <property type="match status" value="1"/>
</dbReference>
<dbReference type="InterPro" id="IPR011050">
    <property type="entry name" value="Pectin_lyase_fold/virulence"/>
</dbReference>
<dbReference type="RefSeq" id="WP_110047019.1">
    <property type="nucleotide sequence ID" value="NZ_CP054613.1"/>
</dbReference>
<proteinExistence type="predicted"/>
<sequence length="587" mass="65277">MGRKKTKNMNLHDQNDREDPLRHEEKNVHLSAWDAEFSAQGNNVQLEGAAGDGITDDTDVFEQTIANMANWGTLNLPDPLVEYRISRSIIIDKIIRIKGQGISTSINYVGEGDFAFNIKRTSQSAINSENQLFGVVLEKFYLKGNRRQQAASGIYMEHVDQFIIQEVHIEGFKGHGIKMSKCREGDLIHLFTRYNGYQDAVTDLEDIVIDSPSTLQGDRSNEINIIGSYSIFPLGSNIRLDGADRIRASHLMVHGLVAEGSIGTPGYALKKIITNLFGTSEYPDPEIHKNTSLLKLNNGSEFSINNSTFTSSGKKMFSVDSSKLKMGGNCKAGGFYDWTNGTSNYIIYATNGSKVRFANNEIGDCSEPFYRDSTSKVRFYDNDVVTQSRPQSMAGNESIEFYNDLQLGESQFTAKTVRANDIKNRSVSEPLKIDVTASTLDTPLQIKALLNDRITAIMIALNILSDGTSELLIPHSLKALSTKSIYYRSRSANEQMIIDLFSSALSEPYVIRTKDEAGTSYRSSVYIGGNGTQSRQFFIGKQDTDMTLNIGKSSPPRVPIEGDIYWDTVTKQLKVYNGSTWKTVNLS</sequence>
<organism evidence="2 3">
    <name type="scientific">Paenibacillus cellulosilyticus</name>
    <dbReference type="NCBI Taxonomy" id="375489"/>
    <lineage>
        <taxon>Bacteria</taxon>
        <taxon>Bacillati</taxon>
        <taxon>Bacillota</taxon>
        <taxon>Bacilli</taxon>
        <taxon>Bacillales</taxon>
        <taxon>Paenibacillaceae</taxon>
        <taxon>Paenibacillus</taxon>
    </lineage>
</organism>
<feature type="region of interest" description="Disordered" evidence="1">
    <location>
        <begin position="1"/>
        <end position="23"/>
    </location>
</feature>
<name>A0A2V2YLW8_9BACL</name>